<dbReference type="Gene3D" id="2.10.70.80">
    <property type="match status" value="1"/>
</dbReference>
<keyword evidence="10" id="KW-0771">Synaptosome</keyword>
<dbReference type="SUPFAM" id="SSF49299">
    <property type="entry name" value="PKD domain"/>
    <property type="match status" value="1"/>
</dbReference>
<keyword evidence="13" id="KW-0677">Repeat</keyword>
<evidence type="ECO:0000256" key="24">
    <source>
        <dbReference type="ARBA" id="ARBA00034112"/>
    </source>
</evidence>
<evidence type="ECO:0000256" key="22">
    <source>
        <dbReference type="ARBA" id="ARBA00023329"/>
    </source>
</evidence>
<evidence type="ECO:0000256" key="21">
    <source>
        <dbReference type="ARBA" id="ARBA00023273"/>
    </source>
</evidence>
<comment type="similarity">
    <text evidence="8">Belongs to the VPS10-related sortilin family. SORCS subfamily.</text>
</comment>
<evidence type="ECO:0000256" key="20">
    <source>
        <dbReference type="ARBA" id="ARBA00023257"/>
    </source>
</evidence>
<keyword evidence="17" id="KW-0472">Membrane</keyword>
<evidence type="ECO:0000256" key="6">
    <source>
        <dbReference type="ARBA" id="ARBA00004552"/>
    </source>
</evidence>
<evidence type="ECO:0000256" key="4">
    <source>
        <dbReference type="ARBA" id="ARBA00004358"/>
    </source>
</evidence>
<dbReference type="Gene3D" id="3.30.60.270">
    <property type="match status" value="1"/>
</dbReference>
<evidence type="ECO:0000256" key="12">
    <source>
        <dbReference type="ARBA" id="ARBA00022729"/>
    </source>
</evidence>
<evidence type="ECO:0000256" key="8">
    <source>
        <dbReference type="ARBA" id="ARBA00010818"/>
    </source>
</evidence>
<dbReference type="FunFam" id="3.30.60.270:FF:000003">
    <property type="entry name" value="Sortilin-related VPS10 domain containing receptor 2"/>
    <property type="match status" value="1"/>
</dbReference>
<dbReference type="GO" id="GO:0098839">
    <property type="term" value="C:postsynaptic density membrane"/>
    <property type="evidence" value="ECO:0007669"/>
    <property type="project" value="UniProtKB-SubCell"/>
</dbReference>
<keyword evidence="19" id="KW-0325">Glycoprotein</keyword>
<evidence type="ECO:0000256" key="1">
    <source>
        <dbReference type="ARBA" id="ARBA00004146"/>
    </source>
</evidence>
<evidence type="ECO:0000256" key="9">
    <source>
        <dbReference type="ARBA" id="ARBA00022475"/>
    </source>
</evidence>
<sequence length="528" mass="59858">MSSHLKMTQNFIHPFIFLTLFLFLSVFGHISYRSDWELVKVDFRQSFPRQCTESDYESWQLTDLQGEKCIMGQERTFRKRKDTAFCIKGKSYISALTNKSCQCTEKDFNCDYGFERSHTEGERCFADFWHDPDSPPEDCHLGQNYESSTGYRKVISNICDGGLNKQQSTKQHSCPLLPPKGLQVGIKGQMLAVAPGDDITFIVHQEQGDTSSTKYQVDLGDGVRAIYQNLTVTDEPIQHRYENPGVYKVTVKAENMAGHDEATMYIQVTGQPPSNHLFLFFPFQVIVKNHEVNLTAIVLPTEANMTLTYDFLTQPTLTLRNSLLTRFPDTGEVSVTVQASNGRSMVQDTRTVRVYDNFQVVPLSFSRNLDRFNPNIPEWRDDIGQVVTKILAKITGVPQESLVTVVKPGLPTTADLYVLPLDSKPAKRSITTAPSYENTKSHSPWLRTEDAYPPLFFRKLPGSRNVYAQMHNEKEQEMTSPVNHSEDTQHIIQGEEFIDDDLDSQTLGNAGGSPAFRSLIRTTTNHCY</sequence>
<dbReference type="SMART" id="SM00089">
    <property type="entry name" value="PKD"/>
    <property type="match status" value="1"/>
</dbReference>
<evidence type="ECO:0000256" key="19">
    <source>
        <dbReference type="ARBA" id="ARBA00023180"/>
    </source>
</evidence>
<proteinExistence type="inferred from homology"/>
<evidence type="ECO:0000256" key="5">
    <source>
        <dbReference type="ARBA" id="ARBA00004484"/>
    </source>
</evidence>
<dbReference type="FunFam" id="2.60.40.10:FF:000083">
    <property type="entry name" value="Sortilin-related VPS10 domain containing receptor 2"/>
    <property type="match status" value="1"/>
</dbReference>
<evidence type="ECO:0000256" key="14">
    <source>
        <dbReference type="ARBA" id="ARBA00022753"/>
    </source>
</evidence>
<keyword evidence="11" id="KW-0812">Transmembrane</keyword>
<keyword evidence="18" id="KW-1015">Disulfide bond</keyword>
<keyword evidence="21" id="KW-0966">Cell projection</keyword>
<evidence type="ECO:0000256" key="23">
    <source>
        <dbReference type="ARBA" id="ARBA00034102"/>
    </source>
</evidence>
<evidence type="ECO:0000256" key="25">
    <source>
        <dbReference type="ARBA" id="ARBA00074088"/>
    </source>
</evidence>
<dbReference type="InterPro" id="IPR013783">
    <property type="entry name" value="Ig-like_fold"/>
</dbReference>
<evidence type="ECO:0000256" key="15">
    <source>
        <dbReference type="ARBA" id="ARBA00022989"/>
    </source>
</evidence>
<dbReference type="InterPro" id="IPR035986">
    <property type="entry name" value="PKD_dom_sf"/>
</dbReference>
<dbReference type="FunFam" id="2.10.70.80:FF:000001">
    <property type="entry name" value="Sortilin-related VPS10 domain-containing receptor 1"/>
    <property type="match status" value="1"/>
</dbReference>
<dbReference type="GO" id="GO:0031901">
    <property type="term" value="C:early endosome membrane"/>
    <property type="evidence" value="ECO:0007669"/>
    <property type="project" value="UniProtKB-SubCell"/>
</dbReference>
<dbReference type="InterPro" id="IPR050310">
    <property type="entry name" value="VPS10-sortilin"/>
</dbReference>
<keyword evidence="12" id="KW-0732">Signal</keyword>
<evidence type="ECO:0000256" key="7">
    <source>
        <dbReference type="ARBA" id="ARBA00004565"/>
    </source>
</evidence>
<dbReference type="InterPro" id="IPR022409">
    <property type="entry name" value="PKD/Chitinase_dom"/>
</dbReference>
<evidence type="ECO:0000313" key="27">
    <source>
        <dbReference type="Ensembl" id="ENSSPAP00000023998.1"/>
    </source>
</evidence>
<dbReference type="Pfam" id="PF00801">
    <property type="entry name" value="PKD"/>
    <property type="match status" value="1"/>
</dbReference>
<evidence type="ECO:0000256" key="11">
    <source>
        <dbReference type="ARBA" id="ARBA00022692"/>
    </source>
</evidence>
<dbReference type="GO" id="GO:0055038">
    <property type="term" value="C:recycling endosome membrane"/>
    <property type="evidence" value="ECO:0007669"/>
    <property type="project" value="UniProtKB-SubCell"/>
</dbReference>
<keyword evidence="14" id="KW-0967">Endosome</keyword>
<evidence type="ECO:0000256" key="2">
    <source>
        <dbReference type="ARBA" id="ARBA00004251"/>
    </source>
</evidence>
<dbReference type="Pfam" id="PF15901">
    <property type="entry name" value="Sortilin_C"/>
    <property type="match status" value="1"/>
</dbReference>
<dbReference type="InterPro" id="IPR000601">
    <property type="entry name" value="PKD_dom"/>
</dbReference>
<evidence type="ECO:0000256" key="17">
    <source>
        <dbReference type="ARBA" id="ARBA00023136"/>
    </source>
</evidence>
<dbReference type="STRING" id="144197.ENSSPAP00000023998"/>
<dbReference type="InterPro" id="IPR031777">
    <property type="entry name" value="Sortilin_C"/>
</dbReference>
<evidence type="ECO:0000256" key="13">
    <source>
        <dbReference type="ARBA" id="ARBA00022737"/>
    </source>
</evidence>
<keyword evidence="15" id="KW-1133">Transmembrane helix</keyword>
<evidence type="ECO:0000256" key="10">
    <source>
        <dbReference type="ARBA" id="ARBA00022599"/>
    </source>
</evidence>
<keyword evidence="9" id="KW-1003">Cell membrane</keyword>
<dbReference type="GO" id="GO:0043204">
    <property type="term" value="C:perikaryon"/>
    <property type="evidence" value="ECO:0007669"/>
    <property type="project" value="UniProtKB-SubCell"/>
</dbReference>
<dbReference type="PANTHER" id="PTHR12106">
    <property type="entry name" value="SORTILIN RELATED"/>
    <property type="match status" value="1"/>
</dbReference>
<dbReference type="PROSITE" id="PS50093">
    <property type="entry name" value="PKD"/>
    <property type="match status" value="1"/>
</dbReference>
<keyword evidence="16" id="KW-0770">Synapse</keyword>
<evidence type="ECO:0000256" key="3">
    <source>
        <dbReference type="ARBA" id="ARBA00004279"/>
    </source>
</evidence>
<evidence type="ECO:0000256" key="16">
    <source>
        <dbReference type="ARBA" id="ARBA00023018"/>
    </source>
</evidence>
<dbReference type="Gene3D" id="2.60.40.10">
    <property type="entry name" value="Immunoglobulins"/>
    <property type="match status" value="1"/>
</dbReference>
<evidence type="ECO:0000259" key="26">
    <source>
        <dbReference type="PROSITE" id="PS50093"/>
    </source>
</evidence>
<name>A0A3B5ARB8_9TELE</name>
<gene>
    <name evidence="27" type="primary">SORCS2</name>
</gene>
<comment type="subcellular location">
    <subcellularLocation>
        <location evidence="2">Cell membrane</location>
        <topology evidence="2">Single-pass type I membrane protein</topology>
    </subcellularLocation>
    <subcellularLocation>
        <location evidence="3">Cell projection</location>
        <location evidence="3">Dendrite</location>
    </subcellularLocation>
    <subcellularLocation>
        <location evidence="6">Cell projection</location>
        <location evidence="6">Dendritic spine</location>
    </subcellularLocation>
    <subcellularLocation>
        <location evidence="4">Cytoplasmic vesicle membrane</location>
        <topology evidence="4">Single-pass type I membrane protein</topology>
    </subcellularLocation>
    <subcellularLocation>
        <location evidence="1">Early endosome membrane</location>
    </subcellularLocation>
    <subcellularLocation>
        <location evidence="5">Perikaryon</location>
    </subcellularLocation>
    <subcellularLocation>
        <location evidence="24">Postsynaptic density membrane</location>
    </subcellularLocation>
    <subcellularLocation>
        <location evidence="7">Recycling endosome membrane</location>
    </subcellularLocation>
    <subcellularLocation>
        <location evidence="23">Synapse</location>
        <location evidence="23">Synaptosome</location>
    </subcellularLocation>
</comment>
<reference evidence="27" key="1">
    <citation type="submission" date="2023-09" db="UniProtKB">
        <authorList>
            <consortium name="Ensembl"/>
        </authorList>
    </citation>
    <scope>IDENTIFICATION</scope>
</reference>
<feature type="domain" description="PKD" evidence="26">
    <location>
        <begin position="205"/>
        <end position="269"/>
    </location>
</feature>
<evidence type="ECO:0000256" key="18">
    <source>
        <dbReference type="ARBA" id="ARBA00023157"/>
    </source>
</evidence>
<dbReference type="GeneTree" id="ENSGT01030000234563"/>
<dbReference type="PANTHER" id="PTHR12106:SF9">
    <property type="entry name" value="VPS10 DOMAIN-CONTAINING RECEPTOR SORCS2"/>
    <property type="match status" value="1"/>
</dbReference>
<accession>A0A3B5ARB8</accession>
<dbReference type="GO" id="GO:0043197">
    <property type="term" value="C:dendritic spine"/>
    <property type="evidence" value="ECO:0007669"/>
    <property type="project" value="UniProtKB-SubCell"/>
</dbReference>
<keyword evidence="22" id="KW-0968">Cytoplasmic vesicle</keyword>
<organism evidence="27">
    <name type="scientific">Stegastes partitus</name>
    <name type="common">bicolor damselfish</name>
    <dbReference type="NCBI Taxonomy" id="144197"/>
    <lineage>
        <taxon>Eukaryota</taxon>
        <taxon>Metazoa</taxon>
        <taxon>Chordata</taxon>
        <taxon>Craniata</taxon>
        <taxon>Vertebrata</taxon>
        <taxon>Euteleostomi</taxon>
        <taxon>Actinopterygii</taxon>
        <taxon>Neopterygii</taxon>
        <taxon>Teleostei</taxon>
        <taxon>Neoteleostei</taxon>
        <taxon>Acanthomorphata</taxon>
        <taxon>Ovalentaria</taxon>
        <taxon>Pomacentridae</taxon>
        <taxon>Stegastes</taxon>
    </lineage>
</organism>
<keyword evidence="20" id="KW-0628">Postsynaptic cell membrane</keyword>
<dbReference type="CDD" id="cd00146">
    <property type="entry name" value="PKD"/>
    <property type="match status" value="1"/>
</dbReference>
<protein>
    <recommendedName>
        <fullName evidence="25">VPS10 domain-containing receptor SorCS2</fullName>
    </recommendedName>
</protein>
<dbReference type="Ensembl" id="ENSSPAT00000024388.1">
    <property type="protein sequence ID" value="ENSSPAP00000023998.1"/>
    <property type="gene ID" value="ENSSPAG00000018099.1"/>
</dbReference>
<dbReference type="AlphaFoldDB" id="A0A3B5ARB8"/>